<dbReference type="NCBIfam" id="TIGR01726">
    <property type="entry name" value="HEQRo_perm_3TM"/>
    <property type="match status" value="1"/>
</dbReference>
<comment type="caution">
    <text evidence="11">The sequence shown here is derived from an EMBL/GenBank/DDBJ whole genome shotgun (WGS) entry which is preliminary data.</text>
</comment>
<evidence type="ECO:0000256" key="2">
    <source>
        <dbReference type="ARBA" id="ARBA00010072"/>
    </source>
</evidence>
<organism evidence="11 12">
    <name type="scientific">Lichenifustis flavocetrariae</name>
    <dbReference type="NCBI Taxonomy" id="2949735"/>
    <lineage>
        <taxon>Bacteria</taxon>
        <taxon>Pseudomonadati</taxon>
        <taxon>Pseudomonadota</taxon>
        <taxon>Alphaproteobacteria</taxon>
        <taxon>Hyphomicrobiales</taxon>
        <taxon>Lichenihabitantaceae</taxon>
        <taxon>Lichenifustis</taxon>
    </lineage>
</organism>
<dbReference type="InterPro" id="IPR043429">
    <property type="entry name" value="ArtM/GltK/GlnP/TcyL/YhdX-like"/>
</dbReference>
<dbReference type="RefSeq" id="WP_282587615.1">
    <property type="nucleotide sequence ID" value="NZ_JAMOIM010000023.1"/>
</dbReference>
<feature type="domain" description="ABC transmembrane type-1" evidence="10">
    <location>
        <begin position="12"/>
        <end position="200"/>
    </location>
</feature>
<evidence type="ECO:0000256" key="9">
    <source>
        <dbReference type="RuleBase" id="RU363032"/>
    </source>
</evidence>
<dbReference type="Proteomes" id="UP001165667">
    <property type="component" value="Unassembled WGS sequence"/>
</dbReference>
<evidence type="ECO:0000256" key="4">
    <source>
        <dbReference type="ARBA" id="ARBA00022475"/>
    </source>
</evidence>
<evidence type="ECO:0000256" key="5">
    <source>
        <dbReference type="ARBA" id="ARBA00022692"/>
    </source>
</evidence>
<accession>A0AA42CQ97</accession>
<evidence type="ECO:0000259" key="10">
    <source>
        <dbReference type="PROSITE" id="PS50928"/>
    </source>
</evidence>
<feature type="transmembrane region" description="Helical" evidence="9">
    <location>
        <begin position="75"/>
        <end position="93"/>
    </location>
</feature>
<evidence type="ECO:0000313" key="12">
    <source>
        <dbReference type="Proteomes" id="UP001165667"/>
    </source>
</evidence>
<sequence length="213" mass="22993">MLYQLGLILRGLPWTILITAVSLLIGCILGYPIMLGRNARSLPVRLVSIAFISLIRAVPPLVWLFIIFFGVGTGAFSMSPLTAALIGLGLIAATNMAEIYRGGLISIHHGQWEAAQALNLGGAHTFRDVIAPQMFRVALPSSATYAIGLMKDTAIASTIGVPELAYQGARLTQETFQGLKVFGMVGLIYILLSLPIAWLSRRADLYLRAKVAR</sequence>
<keyword evidence="4" id="KW-1003">Cell membrane</keyword>
<evidence type="ECO:0000256" key="3">
    <source>
        <dbReference type="ARBA" id="ARBA00022448"/>
    </source>
</evidence>
<dbReference type="Pfam" id="PF00528">
    <property type="entry name" value="BPD_transp_1"/>
    <property type="match status" value="1"/>
</dbReference>
<dbReference type="Gene3D" id="1.10.3720.10">
    <property type="entry name" value="MetI-like"/>
    <property type="match status" value="1"/>
</dbReference>
<evidence type="ECO:0000256" key="8">
    <source>
        <dbReference type="ARBA" id="ARBA00023136"/>
    </source>
</evidence>
<comment type="subcellular location">
    <subcellularLocation>
        <location evidence="1">Cell inner membrane</location>
        <topology evidence="1">Multi-pass membrane protein</topology>
    </subcellularLocation>
    <subcellularLocation>
        <location evidence="9">Cell membrane</location>
        <topology evidence="9">Multi-pass membrane protein</topology>
    </subcellularLocation>
</comment>
<keyword evidence="3 9" id="KW-0813">Transport</keyword>
<keyword evidence="8 9" id="KW-0472">Membrane</keyword>
<evidence type="ECO:0000313" key="11">
    <source>
        <dbReference type="EMBL" id="MCW6511237.1"/>
    </source>
</evidence>
<reference evidence="11" key="1">
    <citation type="submission" date="2022-05" db="EMBL/GenBank/DDBJ databases">
        <authorList>
            <person name="Pankratov T."/>
        </authorList>
    </citation>
    <scope>NUCLEOTIDE SEQUENCE</scope>
    <source>
        <strain evidence="11">BP6-180914</strain>
    </source>
</reference>
<comment type="similarity">
    <text evidence="2">Belongs to the binding-protein-dependent transport system permease family. HisMQ subfamily.</text>
</comment>
<protein>
    <submittedName>
        <fullName evidence="11">Amino acid ABC transporter permease</fullName>
    </submittedName>
</protein>
<keyword evidence="5 9" id="KW-0812">Transmembrane</keyword>
<dbReference type="GO" id="GO:0022857">
    <property type="term" value="F:transmembrane transporter activity"/>
    <property type="evidence" value="ECO:0007669"/>
    <property type="project" value="InterPro"/>
</dbReference>
<evidence type="ECO:0000256" key="7">
    <source>
        <dbReference type="ARBA" id="ARBA00022989"/>
    </source>
</evidence>
<keyword evidence="6" id="KW-0029">Amino-acid transport</keyword>
<dbReference type="PROSITE" id="PS50928">
    <property type="entry name" value="ABC_TM1"/>
    <property type="match status" value="1"/>
</dbReference>
<dbReference type="GO" id="GO:0043190">
    <property type="term" value="C:ATP-binding cassette (ABC) transporter complex"/>
    <property type="evidence" value="ECO:0007669"/>
    <property type="project" value="InterPro"/>
</dbReference>
<dbReference type="InterPro" id="IPR035906">
    <property type="entry name" value="MetI-like_sf"/>
</dbReference>
<keyword evidence="12" id="KW-1185">Reference proteome</keyword>
<dbReference type="SUPFAM" id="SSF161098">
    <property type="entry name" value="MetI-like"/>
    <property type="match status" value="1"/>
</dbReference>
<dbReference type="PANTHER" id="PTHR30614">
    <property type="entry name" value="MEMBRANE COMPONENT OF AMINO ACID ABC TRANSPORTER"/>
    <property type="match status" value="1"/>
</dbReference>
<proteinExistence type="inferred from homology"/>
<feature type="transmembrane region" description="Helical" evidence="9">
    <location>
        <begin position="12"/>
        <end position="34"/>
    </location>
</feature>
<dbReference type="InterPro" id="IPR000515">
    <property type="entry name" value="MetI-like"/>
</dbReference>
<dbReference type="EMBL" id="JAMOIM010000023">
    <property type="protein sequence ID" value="MCW6511237.1"/>
    <property type="molecule type" value="Genomic_DNA"/>
</dbReference>
<gene>
    <name evidence="11" type="ORF">M8523_24890</name>
</gene>
<dbReference type="InterPro" id="IPR010065">
    <property type="entry name" value="AA_ABC_transptr_permease_3TM"/>
</dbReference>
<dbReference type="AlphaFoldDB" id="A0AA42CQ97"/>
<dbReference type="GO" id="GO:0006865">
    <property type="term" value="P:amino acid transport"/>
    <property type="evidence" value="ECO:0007669"/>
    <property type="project" value="UniProtKB-KW"/>
</dbReference>
<feature type="transmembrane region" description="Helical" evidence="9">
    <location>
        <begin position="179"/>
        <end position="198"/>
    </location>
</feature>
<dbReference type="PANTHER" id="PTHR30614:SF0">
    <property type="entry name" value="L-CYSTINE TRANSPORT SYSTEM PERMEASE PROTEIN TCYL"/>
    <property type="match status" value="1"/>
</dbReference>
<dbReference type="CDD" id="cd06261">
    <property type="entry name" value="TM_PBP2"/>
    <property type="match status" value="1"/>
</dbReference>
<evidence type="ECO:0000256" key="1">
    <source>
        <dbReference type="ARBA" id="ARBA00004429"/>
    </source>
</evidence>
<name>A0AA42CQ97_9HYPH</name>
<keyword evidence="7 9" id="KW-1133">Transmembrane helix</keyword>
<evidence type="ECO:0000256" key="6">
    <source>
        <dbReference type="ARBA" id="ARBA00022970"/>
    </source>
</evidence>
<feature type="transmembrane region" description="Helical" evidence="9">
    <location>
        <begin position="46"/>
        <end position="69"/>
    </location>
</feature>